<evidence type="ECO:0000313" key="2">
    <source>
        <dbReference type="Proteomes" id="UP000601223"/>
    </source>
</evidence>
<accession>A0A8J3JSK4</accession>
<organism evidence="1 2">
    <name type="scientific">Catellatospora bangladeshensis</name>
    <dbReference type="NCBI Taxonomy" id="310355"/>
    <lineage>
        <taxon>Bacteria</taxon>
        <taxon>Bacillati</taxon>
        <taxon>Actinomycetota</taxon>
        <taxon>Actinomycetes</taxon>
        <taxon>Micromonosporales</taxon>
        <taxon>Micromonosporaceae</taxon>
        <taxon>Catellatospora</taxon>
    </lineage>
</organism>
<name>A0A8J3JSK4_9ACTN</name>
<gene>
    <name evidence="1" type="ORF">Cba03nite_57240</name>
</gene>
<dbReference type="Proteomes" id="UP000601223">
    <property type="component" value="Unassembled WGS sequence"/>
</dbReference>
<proteinExistence type="predicted"/>
<evidence type="ECO:0000313" key="1">
    <source>
        <dbReference type="EMBL" id="GIF84375.1"/>
    </source>
</evidence>
<keyword evidence="2" id="KW-1185">Reference proteome</keyword>
<comment type="caution">
    <text evidence="1">The sequence shown here is derived from an EMBL/GenBank/DDBJ whole genome shotgun (WGS) entry which is preliminary data.</text>
</comment>
<dbReference type="AlphaFoldDB" id="A0A8J3JSK4"/>
<protein>
    <submittedName>
        <fullName evidence="1">Uncharacterized protein</fullName>
    </submittedName>
</protein>
<sequence>MRWFTRKPASRFPSDMIRRLELLGRFSLDSQSAGVDSGEVWSSCIAPFMQELSAEPTAFLADLRALIQGEQGGWATLGAAHLIWEVRGGDAVHLPAALPFIDGGIDFKLSRGLPTASLTGYEMQRLVQRREAGG</sequence>
<dbReference type="EMBL" id="BONF01000037">
    <property type="protein sequence ID" value="GIF84375.1"/>
    <property type="molecule type" value="Genomic_DNA"/>
</dbReference>
<reference evidence="1 2" key="1">
    <citation type="submission" date="2021-01" db="EMBL/GenBank/DDBJ databases">
        <title>Whole genome shotgun sequence of Catellatospora bangladeshensis NBRC 107357.</title>
        <authorList>
            <person name="Komaki H."/>
            <person name="Tamura T."/>
        </authorList>
    </citation>
    <scope>NUCLEOTIDE SEQUENCE [LARGE SCALE GENOMIC DNA]</scope>
    <source>
        <strain evidence="1 2">NBRC 107357</strain>
    </source>
</reference>